<evidence type="ECO:0000313" key="2">
    <source>
        <dbReference type="Proteomes" id="UP000192903"/>
    </source>
</evidence>
<proteinExistence type="predicted"/>
<accession>A0A1X7FWK9</accession>
<dbReference type="RefSeq" id="WP_200814133.1">
    <property type="nucleotide sequence ID" value="NZ_FXAF01000008.1"/>
</dbReference>
<protein>
    <recommendedName>
        <fullName evidence="3">Transposase</fullName>
    </recommendedName>
</protein>
<organism evidence="1 2">
    <name type="scientific">Xaviernesmea oryzae</name>
    <dbReference type="NCBI Taxonomy" id="464029"/>
    <lineage>
        <taxon>Bacteria</taxon>
        <taxon>Pseudomonadati</taxon>
        <taxon>Pseudomonadota</taxon>
        <taxon>Alphaproteobacteria</taxon>
        <taxon>Hyphomicrobiales</taxon>
        <taxon>Rhizobiaceae</taxon>
        <taxon>Rhizobium/Agrobacterium group</taxon>
        <taxon>Xaviernesmea</taxon>
    </lineage>
</organism>
<evidence type="ECO:0000313" key="1">
    <source>
        <dbReference type="EMBL" id="SMF59895.1"/>
    </source>
</evidence>
<dbReference type="Proteomes" id="UP000192903">
    <property type="component" value="Unassembled WGS sequence"/>
</dbReference>
<sequence length="67" mass="7262">MSTKMTEKDWVVALEVFLASLPHRGNKGRDDRLFLEAMHYFSVHNTSCGRCRSGSANGTASGNASTG</sequence>
<reference evidence="2" key="1">
    <citation type="submission" date="2017-04" db="EMBL/GenBank/DDBJ databases">
        <authorList>
            <person name="Varghese N."/>
            <person name="Submissions S."/>
        </authorList>
    </citation>
    <scope>NUCLEOTIDE SEQUENCE [LARGE SCALE GENOMIC DNA]</scope>
    <source>
        <strain evidence="2">B4P</strain>
    </source>
</reference>
<gene>
    <name evidence="1" type="ORF">SAMN02982989_0989</name>
</gene>
<dbReference type="EMBL" id="FXAF01000008">
    <property type="protein sequence ID" value="SMF59895.1"/>
    <property type="molecule type" value="Genomic_DNA"/>
</dbReference>
<keyword evidence="2" id="KW-1185">Reference proteome</keyword>
<name>A0A1X7FWK9_9HYPH</name>
<evidence type="ECO:0008006" key="3">
    <source>
        <dbReference type="Google" id="ProtNLM"/>
    </source>
</evidence>
<dbReference type="AlphaFoldDB" id="A0A1X7FWK9"/>